<feature type="region of interest" description="Disordered" evidence="3">
    <location>
        <begin position="35"/>
        <end position="63"/>
    </location>
</feature>
<dbReference type="FunFam" id="3.30.160.20:FF:000004">
    <property type="entry name" value="Peptide chain release factor 1"/>
    <property type="match status" value="1"/>
</dbReference>
<dbReference type="STRING" id="2880.D7FY16"/>
<dbReference type="FunFam" id="3.30.70.1660:FF:000002">
    <property type="entry name" value="Peptide chain release factor 1"/>
    <property type="match status" value="1"/>
</dbReference>
<dbReference type="InterPro" id="IPR005139">
    <property type="entry name" value="PCRF"/>
</dbReference>
<evidence type="ECO:0000256" key="2">
    <source>
        <dbReference type="ARBA" id="ARBA00022917"/>
    </source>
</evidence>
<dbReference type="GO" id="GO:0005737">
    <property type="term" value="C:cytoplasm"/>
    <property type="evidence" value="ECO:0007669"/>
    <property type="project" value="UniProtKB-ARBA"/>
</dbReference>
<dbReference type="OrthoDB" id="2019491at2759"/>
<dbReference type="Pfam" id="PF03462">
    <property type="entry name" value="PCRF"/>
    <property type="match status" value="1"/>
</dbReference>
<feature type="compositionally biased region" description="Low complexity" evidence="3">
    <location>
        <begin position="38"/>
        <end position="63"/>
    </location>
</feature>
<organism evidence="6 7">
    <name type="scientific">Ectocarpus siliculosus</name>
    <name type="common">Brown alga</name>
    <name type="synonym">Conferva siliculosa</name>
    <dbReference type="NCBI Taxonomy" id="2880"/>
    <lineage>
        <taxon>Eukaryota</taxon>
        <taxon>Sar</taxon>
        <taxon>Stramenopiles</taxon>
        <taxon>Ochrophyta</taxon>
        <taxon>PX clade</taxon>
        <taxon>Phaeophyceae</taxon>
        <taxon>Ectocarpales</taxon>
        <taxon>Ectocarpaceae</taxon>
        <taxon>Ectocarpus</taxon>
    </lineage>
</organism>
<dbReference type="HAMAP" id="MF_00093">
    <property type="entry name" value="Rel_fac_1"/>
    <property type="match status" value="1"/>
</dbReference>
<dbReference type="PROSITE" id="PS00745">
    <property type="entry name" value="RF_PROK_I"/>
    <property type="match status" value="1"/>
</dbReference>
<dbReference type="Gene3D" id="6.10.140.1950">
    <property type="match status" value="1"/>
</dbReference>
<comment type="similarity">
    <text evidence="1">Belongs to the prokaryotic/mitochondrial release factor family.</text>
</comment>
<dbReference type="Proteomes" id="UP000002630">
    <property type="component" value="Linkage Group LG06"/>
</dbReference>
<keyword evidence="4" id="KW-0732">Signal</keyword>
<dbReference type="NCBIfam" id="NF001859">
    <property type="entry name" value="PRK00591.1"/>
    <property type="match status" value="1"/>
</dbReference>
<proteinExistence type="inferred from homology"/>
<evidence type="ECO:0000256" key="3">
    <source>
        <dbReference type="SAM" id="MobiDB-lite"/>
    </source>
</evidence>
<reference evidence="6 7" key="1">
    <citation type="journal article" date="2010" name="Nature">
        <title>The Ectocarpus genome and the independent evolution of multicellularity in brown algae.</title>
        <authorList>
            <person name="Cock J.M."/>
            <person name="Sterck L."/>
            <person name="Rouze P."/>
            <person name="Scornet D."/>
            <person name="Allen A.E."/>
            <person name="Amoutzias G."/>
            <person name="Anthouard V."/>
            <person name="Artiguenave F."/>
            <person name="Aury J.M."/>
            <person name="Badger J.H."/>
            <person name="Beszteri B."/>
            <person name="Billiau K."/>
            <person name="Bonnet E."/>
            <person name="Bothwell J.H."/>
            <person name="Bowler C."/>
            <person name="Boyen C."/>
            <person name="Brownlee C."/>
            <person name="Carrano C.J."/>
            <person name="Charrier B."/>
            <person name="Cho G.Y."/>
            <person name="Coelho S.M."/>
            <person name="Collen J."/>
            <person name="Corre E."/>
            <person name="Da Silva C."/>
            <person name="Delage L."/>
            <person name="Delaroque N."/>
            <person name="Dittami S.M."/>
            <person name="Doulbeau S."/>
            <person name="Elias M."/>
            <person name="Farnham G."/>
            <person name="Gachon C.M."/>
            <person name="Gschloessl B."/>
            <person name="Heesch S."/>
            <person name="Jabbari K."/>
            <person name="Jubin C."/>
            <person name="Kawai H."/>
            <person name="Kimura K."/>
            <person name="Kloareg B."/>
            <person name="Kupper F.C."/>
            <person name="Lang D."/>
            <person name="Le Bail A."/>
            <person name="Leblanc C."/>
            <person name="Lerouge P."/>
            <person name="Lohr M."/>
            <person name="Lopez P.J."/>
            <person name="Martens C."/>
            <person name="Maumus F."/>
            <person name="Michel G."/>
            <person name="Miranda-Saavedra D."/>
            <person name="Morales J."/>
            <person name="Moreau H."/>
            <person name="Motomura T."/>
            <person name="Nagasato C."/>
            <person name="Napoli C.A."/>
            <person name="Nelson D.R."/>
            <person name="Nyvall-Collen P."/>
            <person name="Peters A.F."/>
            <person name="Pommier C."/>
            <person name="Potin P."/>
            <person name="Poulain J."/>
            <person name="Quesneville H."/>
            <person name="Read B."/>
            <person name="Rensing S.A."/>
            <person name="Ritter A."/>
            <person name="Rousvoal S."/>
            <person name="Samanta M."/>
            <person name="Samson G."/>
            <person name="Schroeder D.C."/>
            <person name="Segurens B."/>
            <person name="Strittmatter M."/>
            <person name="Tonon T."/>
            <person name="Tregear J.W."/>
            <person name="Valentin K."/>
            <person name="von Dassow P."/>
            <person name="Yamagishi T."/>
            <person name="Van de Peer Y."/>
            <person name="Wincker P."/>
        </authorList>
    </citation>
    <scope>NUCLEOTIDE SEQUENCE [LARGE SCALE GENOMIC DNA]</scope>
    <source>
        <strain evidence="7">Ec32 / CCAP1310/4</strain>
    </source>
</reference>
<dbReference type="SMART" id="SM00937">
    <property type="entry name" value="PCRF"/>
    <property type="match status" value="1"/>
</dbReference>
<dbReference type="InterPro" id="IPR004373">
    <property type="entry name" value="RF-1"/>
</dbReference>
<evidence type="ECO:0000313" key="6">
    <source>
        <dbReference type="EMBL" id="CBJ32429.1"/>
    </source>
</evidence>
<feature type="chain" id="PRO_5003095540" evidence="4">
    <location>
        <begin position="27"/>
        <end position="448"/>
    </location>
</feature>
<dbReference type="AlphaFoldDB" id="D7FY16"/>
<dbReference type="Gene3D" id="3.30.160.20">
    <property type="match status" value="1"/>
</dbReference>
<dbReference type="InterPro" id="IPR045853">
    <property type="entry name" value="Pep_chain_release_fac_I_sf"/>
</dbReference>
<gene>
    <name evidence="6" type="ORF">Esi_0338_0009</name>
</gene>
<evidence type="ECO:0000313" key="7">
    <source>
        <dbReference type="Proteomes" id="UP000002630"/>
    </source>
</evidence>
<name>D7FY16_ECTSI</name>
<dbReference type="EMBL" id="FN649731">
    <property type="protein sequence ID" value="CBJ32429.1"/>
    <property type="molecule type" value="Genomic_DNA"/>
</dbReference>
<feature type="domain" description="Prokaryotic-type class I peptide chain release factors" evidence="5">
    <location>
        <begin position="305"/>
        <end position="321"/>
    </location>
</feature>
<dbReference type="eggNOG" id="KOG2726">
    <property type="taxonomic scope" value="Eukaryota"/>
</dbReference>
<feature type="signal peptide" evidence="4">
    <location>
        <begin position="1"/>
        <end position="26"/>
    </location>
</feature>
<accession>D7FY16</accession>
<keyword evidence="2" id="KW-0648">Protein biosynthesis</keyword>
<keyword evidence="7" id="KW-1185">Reference proteome</keyword>
<dbReference type="InterPro" id="IPR000352">
    <property type="entry name" value="Pep_chain_release_fac_I"/>
</dbReference>
<dbReference type="InterPro" id="IPR050057">
    <property type="entry name" value="Prokaryotic/Mito_RF"/>
</dbReference>
<dbReference type="SUPFAM" id="SSF75620">
    <property type="entry name" value="Release factor"/>
    <property type="match status" value="1"/>
</dbReference>
<dbReference type="PANTHER" id="PTHR43804:SF8">
    <property type="entry name" value="PEPTIDE CHAIN RELEASE FACTOR APG3, CHLOROPLASTIC"/>
    <property type="match status" value="1"/>
</dbReference>
<dbReference type="Gene3D" id="3.30.70.1660">
    <property type="match status" value="1"/>
</dbReference>
<dbReference type="NCBIfam" id="TIGR00019">
    <property type="entry name" value="prfA"/>
    <property type="match status" value="1"/>
</dbReference>
<protein>
    <submittedName>
        <fullName evidence="6">Peptide chain release factor 1</fullName>
    </submittedName>
</protein>
<dbReference type="Pfam" id="PF00472">
    <property type="entry name" value="RF-1"/>
    <property type="match status" value="1"/>
</dbReference>
<dbReference type="PANTHER" id="PTHR43804">
    <property type="entry name" value="LD18447P"/>
    <property type="match status" value="1"/>
</dbReference>
<evidence type="ECO:0000256" key="1">
    <source>
        <dbReference type="ARBA" id="ARBA00010835"/>
    </source>
</evidence>
<sequence length="448" mass="49524">MVFARRSARLLCLSCALAEASSFVYSFPKVHQLRRQQQRSQQQHQHQLGAMGSQRGSAATSSRGSRALGMALDDFVLEQLSGIDRTFNELTERLGDPDVLANPKLIMEVSQERASVEEIVNCYAEYTKAAEDLEGAKEMFTESSGAGGDAEMKEMAREEIRDLEEVMEALETKMKLLLLPTDPNDDRNVMLEIRAGTGGDEAALWAAELLGVYKKYALEQGWSLKVIESAMVEAGGFRTVIAEVNGDKVYSKLKYEAGVHRVQRVPATETQGRVHTSTATVAIMPEVDEVAVNIRPEDIEIKTARSGGSGGQNVNKVESAVDLFHKPTGIRIFCTQERSQLKNREVAMKLLRSRVYDIELEKQQAETSGNRKAQVGSGSRSEKIRTYNWKDSRCSDHRIGKNFPLNNFLSGSGLDDMIGACILLDQQELMAELAAKQRQGQEGGVASR</sequence>
<evidence type="ECO:0000259" key="5">
    <source>
        <dbReference type="PROSITE" id="PS00745"/>
    </source>
</evidence>
<dbReference type="GO" id="GO:0016149">
    <property type="term" value="F:translation release factor activity, codon specific"/>
    <property type="evidence" value="ECO:0007669"/>
    <property type="project" value="InterPro"/>
</dbReference>
<dbReference type="EMBL" id="FN648529">
    <property type="protein sequence ID" value="CBJ32429.1"/>
    <property type="molecule type" value="Genomic_DNA"/>
</dbReference>
<dbReference type="InParanoid" id="D7FY16"/>
<evidence type="ECO:0000256" key="4">
    <source>
        <dbReference type="SAM" id="SignalP"/>
    </source>
</evidence>
<dbReference type="OMA" id="RTKAWAV"/>
<dbReference type="FunCoup" id="D7FY16">
    <property type="interactions" value="21"/>
</dbReference>